<evidence type="ECO:0000256" key="1">
    <source>
        <dbReference type="SAM" id="MobiDB-lite"/>
    </source>
</evidence>
<comment type="caution">
    <text evidence="2">The sequence shown here is derived from an EMBL/GenBank/DDBJ whole genome shotgun (WGS) entry which is preliminary data.</text>
</comment>
<dbReference type="AlphaFoldDB" id="A0A3S5ASC2"/>
<dbReference type="EMBL" id="CAAALY010064999">
    <property type="protein sequence ID" value="VEL23959.1"/>
    <property type="molecule type" value="Genomic_DNA"/>
</dbReference>
<dbReference type="Proteomes" id="UP000784294">
    <property type="component" value="Unassembled WGS sequence"/>
</dbReference>
<reference evidence="2" key="1">
    <citation type="submission" date="2018-11" db="EMBL/GenBank/DDBJ databases">
        <authorList>
            <consortium name="Pathogen Informatics"/>
        </authorList>
    </citation>
    <scope>NUCLEOTIDE SEQUENCE</scope>
</reference>
<evidence type="ECO:0000313" key="3">
    <source>
        <dbReference type="Proteomes" id="UP000784294"/>
    </source>
</evidence>
<name>A0A3S5ASC2_9PLAT</name>
<feature type="region of interest" description="Disordered" evidence="1">
    <location>
        <begin position="24"/>
        <end position="118"/>
    </location>
</feature>
<gene>
    <name evidence="2" type="ORF">PXEA_LOCUS17399</name>
</gene>
<sequence length="182" mass="19523">MTELSVQSFLSFPTVQHLPNMTLSAGRSSRRQDAPNHRHLPNGHGVSASDPATGLVHQRRSSSGGRGPSAPGSGRVEAPIGPSRRQGPSAEFPVATEAVASRRHAPAGKTMGQSTNRRAKSTLELNEELSSVGSTSLWQLGRSVRETVWNVPDLVSHAIVFGIASISPLTWYIPKTFRGNRQ</sequence>
<keyword evidence="3" id="KW-1185">Reference proteome</keyword>
<evidence type="ECO:0000313" key="2">
    <source>
        <dbReference type="EMBL" id="VEL23959.1"/>
    </source>
</evidence>
<protein>
    <submittedName>
        <fullName evidence="2">Uncharacterized protein</fullName>
    </submittedName>
</protein>
<accession>A0A3S5ASC2</accession>
<proteinExistence type="predicted"/>
<organism evidence="2 3">
    <name type="scientific">Protopolystoma xenopodis</name>
    <dbReference type="NCBI Taxonomy" id="117903"/>
    <lineage>
        <taxon>Eukaryota</taxon>
        <taxon>Metazoa</taxon>
        <taxon>Spiralia</taxon>
        <taxon>Lophotrochozoa</taxon>
        <taxon>Platyhelminthes</taxon>
        <taxon>Monogenea</taxon>
        <taxon>Polyopisthocotylea</taxon>
        <taxon>Polystomatidea</taxon>
        <taxon>Polystomatidae</taxon>
        <taxon>Protopolystoma</taxon>
    </lineage>
</organism>